<evidence type="ECO:0000256" key="2">
    <source>
        <dbReference type="ARBA" id="ARBA00007639"/>
    </source>
</evidence>
<reference evidence="6 7" key="1">
    <citation type="submission" date="2019-11" db="EMBL/GenBank/DDBJ databases">
        <title>Draft genome of Amycolatopsis RM579.</title>
        <authorList>
            <person name="Duangmal K."/>
            <person name="Mingma R."/>
        </authorList>
    </citation>
    <scope>NUCLEOTIDE SEQUENCE [LARGE SCALE GENOMIC DNA]</scope>
    <source>
        <strain evidence="6 7">RM579</strain>
    </source>
</reference>
<accession>A0A6N7Z127</accession>
<comment type="similarity">
    <text evidence="2">Belongs to the bacterial solute-binding protein 2 family.</text>
</comment>
<sequence>MIARRAARNRRWKRSPRPHWPAVPVAACLALSLVACSSSAQPDGHQPAGAVSAKIGQLLAPANKFVAPGPALDTKTLAGKSLWFVPVSAEIPVLAVELKALQDAARALKMPLQVCDGKLSPPAEAACINSAVSAGAAGIFTDGVDPHGVQTAVDNAASHNVPILSMGEVGTDTGNLKYFDVGDTASQAAAAEWIIADSAGKANVLITENTDDPGASHNIEAGSKDTFSRQCPGCQVTVAGFTTGTTNRVGTLTSSALLRDHQIGYALANFDFLIPQMVSGARTAVPNAQLKFVGIEAALSSMQLVKSGGQAADGAANRNYGGWAAMDAMLRILLGKPAPVTNFLPVRVFDKTNIDSVGPLTNDNALNGSWFGPVDYPQQFQQLWGIDG</sequence>
<dbReference type="Proteomes" id="UP000440096">
    <property type="component" value="Unassembled WGS sequence"/>
</dbReference>
<dbReference type="GO" id="GO:0030246">
    <property type="term" value="F:carbohydrate binding"/>
    <property type="evidence" value="ECO:0007669"/>
    <property type="project" value="UniProtKB-ARBA"/>
</dbReference>
<dbReference type="OrthoDB" id="3614783at2"/>
<name>A0A6N7Z127_9PSEU</name>
<keyword evidence="7" id="KW-1185">Reference proteome</keyword>
<dbReference type="InterPro" id="IPR028082">
    <property type="entry name" value="Peripla_BP_I"/>
</dbReference>
<comment type="subcellular location">
    <subcellularLocation>
        <location evidence="1">Cell envelope</location>
    </subcellularLocation>
</comment>
<dbReference type="GO" id="GO:0030313">
    <property type="term" value="C:cell envelope"/>
    <property type="evidence" value="ECO:0007669"/>
    <property type="project" value="UniProtKB-SubCell"/>
</dbReference>
<comment type="caution">
    <text evidence="6">The sequence shown here is derived from an EMBL/GenBank/DDBJ whole genome shotgun (WGS) entry which is preliminary data.</text>
</comment>
<evidence type="ECO:0000256" key="4">
    <source>
        <dbReference type="SAM" id="SignalP"/>
    </source>
</evidence>
<feature type="chain" id="PRO_5026785209" evidence="4">
    <location>
        <begin position="41"/>
        <end position="388"/>
    </location>
</feature>
<dbReference type="AlphaFoldDB" id="A0A6N7Z127"/>
<evidence type="ECO:0000313" key="6">
    <source>
        <dbReference type="EMBL" id="MTD53204.1"/>
    </source>
</evidence>
<dbReference type="PANTHER" id="PTHR46847">
    <property type="entry name" value="D-ALLOSE-BINDING PERIPLASMIC PROTEIN-RELATED"/>
    <property type="match status" value="1"/>
</dbReference>
<evidence type="ECO:0000256" key="1">
    <source>
        <dbReference type="ARBA" id="ARBA00004196"/>
    </source>
</evidence>
<dbReference type="RefSeq" id="WP_154755449.1">
    <property type="nucleotide sequence ID" value="NZ_WMBA01000004.1"/>
</dbReference>
<keyword evidence="3 4" id="KW-0732">Signal</keyword>
<proteinExistence type="inferred from homology"/>
<evidence type="ECO:0000259" key="5">
    <source>
        <dbReference type="Pfam" id="PF13407"/>
    </source>
</evidence>
<organism evidence="6 7">
    <name type="scientific">Amycolatopsis pithecellobii</name>
    <dbReference type="NCBI Taxonomy" id="664692"/>
    <lineage>
        <taxon>Bacteria</taxon>
        <taxon>Bacillati</taxon>
        <taxon>Actinomycetota</taxon>
        <taxon>Actinomycetes</taxon>
        <taxon>Pseudonocardiales</taxon>
        <taxon>Pseudonocardiaceae</taxon>
        <taxon>Amycolatopsis</taxon>
    </lineage>
</organism>
<protein>
    <submittedName>
        <fullName evidence="6">Substrate-binding domain-containing protein</fullName>
    </submittedName>
</protein>
<evidence type="ECO:0000256" key="3">
    <source>
        <dbReference type="ARBA" id="ARBA00022729"/>
    </source>
</evidence>
<feature type="domain" description="Periplasmic binding protein" evidence="5">
    <location>
        <begin position="97"/>
        <end position="336"/>
    </location>
</feature>
<dbReference type="EMBL" id="WMBA01000004">
    <property type="protein sequence ID" value="MTD53204.1"/>
    <property type="molecule type" value="Genomic_DNA"/>
</dbReference>
<dbReference type="PANTHER" id="PTHR46847:SF1">
    <property type="entry name" value="D-ALLOSE-BINDING PERIPLASMIC PROTEIN-RELATED"/>
    <property type="match status" value="1"/>
</dbReference>
<dbReference type="SUPFAM" id="SSF53822">
    <property type="entry name" value="Periplasmic binding protein-like I"/>
    <property type="match status" value="1"/>
</dbReference>
<dbReference type="InterPro" id="IPR025997">
    <property type="entry name" value="SBP_2_dom"/>
</dbReference>
<feature type="signal peptide" evidence="4">
    <location>
        <begin position="1"/>
        <end position="40"/>
    </location>
</feature>
<gene>
    <name evidence="6" type="ORF">GKO32_04310</name>
</gene>
<dbReference type="Pfam" id="PF13407">
    <property type="entry name" value="Peripla_BP_4"/>
    <property type="match status" value="1"/>
</dbReference>
<evidence type="ECO:0000313" key="7">
    <source>
        <dbReference type="Proteomes" id="UP000440096"/>
    </source>
</evidence>
<dbReference type="Gene3D" id="3.40.50.2300">
    <property type="match status" value="2"/>
</dbReference>